<dbReference type="SUPFAM" id="SSF48452">
    <property type="entry name" value="TPR-like"/>
    <property type="match status" value="1"/>
</dbReference>
<feature type="coiled-coil region" evidence="11">
    <location>
        <begin position="251"/>
        <end position="278"/>
    </location>
</feature>
<keyword evidence="9" id="KW-0206">Cytoskeleton</keyword>
<evidence type="ECO:0000256" key="6">
    <source>
        <dbReference type="ARBA" id="ARBA00022803"/>
    </source>
</evidence>
<evidence type="ECO:0000256" key="9">
    <source>
        <dbReference type="ARBA" id="ARBA00023212"/>
    </source>
</evidence>
<dbReference type="GO" id="GO:0005871">
    <property type="term" value="C:kinesin complex"/>
    <property type="evidence" value="ECO:0007669"/>
    <property type="project" value="InterPro"/>
</dbReference>
<dbReference type="GO" id="GO:0007018">
    <property type="term" value="P:microtubule-based movement"/>
    <property type="evidence" value="ECO:0007669"/>
    <property type="project" value="TreeGrafter"/>
</dbReference>
<evidence type="ECO:0000256" key="4">
    <source>
        <dbReference type="ARBA" id="ARBA00022701"/>
    </source>
</evidence>
<dbReference type="InterPro" id="IPR019734">
    <property type="entry name" value="TPR_rpt"/>
</dbReference>
<organism evidence="13 14">
    <name type="scientific">Calothrix parasitica NIES-267</name>
    <dbReference type="NCBI Taxonomy" id="1973488"/>
    <lineage>
        <taxon>Bacteria</taxon>
        <taxon>Bacillati</taxon>
        <taxon>Cyanobacteriota</taxon>
        <taxon>Cyanophyceae</taxon>
        <taxon>Nostocales</taxon>
        <taxon>Calotrichaceae</taxon>
        <taxon>Calothrix</taxon>
    </lineage>
</organism>
<dbReference type="PANTHER" id="PTHR45783">
    <property type="entry name" value="KINESIN LIGHT CHAIN"/>
    <property type="match status" value="1"/>
</dbReference>
<dbReference type="PANTHER" id="PTHR45783:SF3">
    <property type="entry name" value="KINESIN LIGHT CHAIN"/>
    <property type="match status" value="1"/>
</dbReference>
<dbReference type="AlphaFoldDB" id="A0A1Z4LK33"/>
<evidence type="ECO:0000313" key="13">
    <source>
        <dbReference type="EMBL" id="BAY81597.1"/>
    </source>
</evidence>
<dbReference type="InterPro" id="IPR002151">
    <property type="entry name" value="Kinesin_light"/>
</dbReference>
<name>A0A1Z4LK33_9CYAN</name>
<evidence type="ECO:0000313" key="14">
    <source>
        <dbReference type="Proteomes" id="UP000218418"/>
    </source>
</evidence>
<keyword evidence="7 11" id="KW-0175">Coiled coil</keyword>
<proteinExistence type="inferred from homology"/>
<dbReference type="Proteomes" id="UP000218418">
    <property type="component" value="Chromosome"/>
</dbReference>
<keyword evidence="3" id="KW-0963">Cytoplasm</keyword>
<feature type="repeat" description="TPR" evidence="10">
    <location>
        <begin position="30"/>
        <end position="63"/>
    </location>
</feature>
<keyword evidence="4" id="KW-0493">Microtubule</keyword>
<keyword evidence="8" id="KW-0505">Motor protein</keyword>
<comment type="similarity">
    <text evidence="2">Belongs to the kinesin light chain family.</text>
</comment>
<evidence type="ECO:0000256" key="10">
    <source>
        <dbReference type="PROSITE-ProRule" id="PRU00339"/>
    </source>
</evidence>
<feature type="repeat" description="TPR" evidence="10">
    <location>
        <begin position="72"/>
        <end position="105"/>
    </location>
</feature>
<keyword evidence="5" id="KW-0677">Repeat</keyword>
<evidence type="ECO:0000256" key="8">
    <source>
        <dbReference type="ARBA" id="ARBA00023175"/>
    </source>
</evidence>
<comment type="subcellular location">
    <subcellularLocation>
        <location evidence="1">Cytoplasm</location>
        <location evidence="1">Cytoskeleton</location>
    </subcellularLocation>
</comment>
<dbReference type="GO" id="GO:0005737">
    <property type="term" value="C:cytoplasm"/>
    <property type="evidence" value="ECO:0007669"/>
    <property type="project" value="TreeGrafter"/>
</dbReference>
<evidence type="ECO:0000256" key="7">
    <source>
        <dbReference type="ARBA" id="ARBA00023054"/>
    </source>
</evidence>
<keyword evidence="14" id="KW-1185">Reference proteome</keyword>
<dbReference type="SMART" id="SM00028">
    <property type="entry name" value="TPR"/>
    <property type="match status" value="3"/>
</dbReference>
<accession>A0A1Z4LK33</accession>
<dbReference type="Pfam" id="PF13374">
    <property type="entry name" value="TPR_10"/>
    <property type="match status" value="2"/>
</dbReference>
<gene>
    <name evidence="13" type="ORF">NIES267_10740</name>
</gene>
<feature type="repeat" description="TPR" evidence="10">
    <location>
        <begin position="114"/>
        <end position="147"/>
    </location>
</feature>
<dbReference type="InterPro" id="IPR024983">
    <property type="entry name" value="CHAT_dom"/>
</dbReference>
<reference evidence="13 14" key="1">
    <citation type="submission" date="2017-06" db="EMBL/GenBank/DDBJ databases">
        <title>Genome sequencing of cyanobaciteial culture collection at National Institute for Environmental Studies (NIES).</title>
        <authorList>
            <person name="Hirose Y."/>
            <person name="Shimura Y."/>
            <person name="Fujisawa T."/>
            <person name="Nakamura Y."/>
            <person name="Kawachi M."/>
        </authorList>
    </citation>
    <scope>NUCLEOTIDE SEQUENCE [LARGE SCALE GENOMIC DNA]</scope>
    <source>
        <strain evidence="13 14">NIES-267</strain>
    </source>
</reference>
<dbReference type="InterPro" id="IPR011990">
    <property type="entry name" value="TPR-like_helical_dom_sf"/>
</dbReference>
<evidence type="ECO:0000256" key="1">
    <source>
        <dbReference type="ARBA" id="ARBA00004245"/>
    </source>
</evidence>
<sequence>MGSHNKAEPLYQRALAIREKVLGSQHPDTATSLNNLALLYWNMGSYDKAKPLYQRALAIYEKVLGSQHPSTATSLNNLAALYKRMGSYDKAEPLYQRSLAIMKKALGSQHPDTATSLNNLALLYWAKGDITRATDFFSRGLEIQEQNLKLIFSGISEQRKQDFIRTFAGTTNNIVSLSLNEARNNPKAAQLALTTVVRRKGRVLDAVTDSTQILRSQLKNNPQAEQLFNEWLDVQQQLSALVYKELGKQTPEQYKARYKKLEARREELEAAISAKSAEFRTEIEPVELAAVQAKIPKDGALIEIVQYRPYNPKANKRDKPRYAAAILRNQGQPKWVDLGEAATINQSVSELRRALSSPPLDPNRGIDVEPAEGKSVKELARNLDEQVMKPIRSHLGNARHLLLSPDGQLTLIPFEALRDDKGKYLVENYAFSYLTSGRDLLRFDATANNNSAPVVFADIDYDEQLSTVAATTRGSENRRSTDLANITFTPLDATLEEAQKIKSIFSNTKVISKKQATETALKQLQSPSILHLATHGFFLPDPEVDLLTPDVGLITNKIGKPRQRMQLENPLLRSGLALAGFNNRNKSTNNNDGVLTALEVAGLDLKGTQLVVLSACETGLGDVKVGSGLYGLRRALVMAGSQSQVLSLWLVSDDGTKDLMVKYYQGLKAGKGRHQALRDAQLEFLSTKGYEHPYFWAAFVPSGNWRKL</sequence>
<evidence type="ECO:0000256" key="2">
    <source>
        <dbReference type="ARBA" id="ARBA00009622"/>
    </source>
</evidence>
<dbReference type="GO" id="GO:0005874">
    <property type="term" value="C:microtubule"/>
    <property type="evidence" value="ECO:0007669"/>
    <property type="project" value="UniProtKB-KW"/>
</dbReference>
<keyword evidence="6 10" id="KW-0802">TPR repeat</keyword>
<dbReference type="EMBL" id="AP018227">
    <property type="protein sequence ID" value="BAY81597.1"/>
    <property type="molecule type" value="Genomic_DNA"/>
</dbReference>
<feature type="domain" description="CHAT" evidence="12">
    <location>
        <begin position="378"/>
        <end position="704"/>
    </location>
</feature>
<evidence type="ECO:0000256" key="5">
    <source>
        <dbReference type="ARBA" id="ARBA00022737"/>
    </source>
</evidence>
<dbReference type="PRINTS" id="PR00381">
    <property type="entry name" value="KINESINLIGHT"/>
</dbReference>
<protein>
    <recommendedName>
        <fullName evidence="12">CHAT domain-containing protein</fullName>
    </recommendedName>
</protein>
<dbReference type="Pfam" id="PF12770">
    <property type="entry name" value="CHAT"/>
    <property type="match status" value="1"/>
</dbReference>
<dbReference type="GO" id="GO:0019894">
    <property type="term" value="F:kinesin binding"/>
    <property type="evidence" value="ECO:0007669"/>
    <property type="project" value="TreeGrafter"/>
</dbReference>
<dbReference type="Pfam" id="PF13424">
    <property type="entry name" value="TPR_12"/>
    <property type="match status" value="1"/>
</dbReference>
<dbReference type="Gene3D" id="1.25.40.10">
    <property type="entry name" value="Tetratricopeptide repeat domain"/>
    <property type="match status" value="1"/>
</dbReference>
<evidence type="ECO:0000256" key="11">
    <source>
        <dbReference type="SAM" id="Coils"/>
    </source>
</evidence>
<evidence type="ECO:0000259" key="12">
    <source>
        <dbReference type="Pfam" id="PF12770"/>
    </source>
</evidence>
<evidence type="ECO:0000256" key="3">
    <source>
        <dbReference type="ARBA" id="ARBA00022490"/>
    </source>
</evidence>
<dbReference type="PROSITE" id="PS50005">
    <property type="entry name" value="TPR"/>
    <property type="match status" value="3"/>
</dbReference>